<dbReference type="AlphaFoldDB" id="A0A6G1L9J0"/>
<sequence>MLSTHSASSIQRRRQHHRRQQSLEVPILATPLPANPRQHPSGRQGHRRGLSLDQSLTALTASPTTGQFEPLLPQDQELLRPTGSPSVRIKLDTTNTGPLPEQHFVQDTQQHRPQVAQPGYAHPPPQDFHTHLQQQLQGPAVPHIGDAKPSVASLQSPNPQQQQAFAELQHHMAWYQDTFGQSPQPNMNFSPATTPLMQARQPVNRMPAMPMQQMPIVQQLPMHTVPQTPLSHGQARTVPNTPQSYVQSWPSPPPSNAKHARSQSFQLDVAPMSFNQIMPGASFGQLSIDPGHASFSTDNGYASSAYSVPQVDPLSPRPQHPPSNLPAIFEEPSPPLGNMPHEPNLLLQATAGAPDFDDPDFDFDGPIPLSPRAQMMNNLGSDMPASIVDTGIPAYEVQRYIGELSESDNKFPCLYEGCKRRFGRKENVRAHIQTHLGDRQFKCDLCNKTFVRQHDLKRHVAIHSDDRPFVCPCGTGFARHDALTRHRQRGMCHGALPGYEKSEEEKPKRGRPKKERPDLESRIDKASRQRKKNKAMAGEAQDGTAEPDIQVLYASSSSGASEHGFPVTPPASDAFDADAFLSMANADMQQFDTVTGMWKDTPPTSPASHVTPNKNADSFNSTFGYNSSAQQPQDISPALLSHHSSPAADSSFHGGSSPVADYDLFRGIDEQVMNTQPDVGFDAFSPPGESNSSQSVNTDHQDLDFDFDVVETAKAGMSSSSNMGAILSELGLPLAESHKSGMDILEEWVY</sequence>
<evidence type="ECO:0000313" key="11">
    <source>
        <dbReference type="Proteomes" id="UP000799436"/>
    </source>
</evidence>
<evidence type="ECO:0000256" key="2">
    <source>
        <dbReference type="ARBA" id="ARBA00022723"/>
    </source>
</evidence>
<dbReference type="PROSITE" id="PS50157">
    <property type="entry name" value="ZINC_FINGER_C2H2_2"/>
    <property type="match status" value="2"/>
</dbReference>
<gene>
    <name evidence="10" type="ORF">EJ03DRAFT_292928</name>
</gene>
<dbReference type="GO" id="GO:0000785">
    <property type="term" value="C:chromatin"/>
    <property type="evidence" value="ECO:0007669"/>
    <property type="project" value="TreeGrafter"/>
</dbReference>
<dbReference type="PROSITE" id="PS00028">
    <property type="entry name" value="ZINC_FINGER_C2H2_1"/>
    <property type="match status" value="2"/>
</dbReference>
<reference evidence="10" key="1">
    <citation type="journal article" date="2020" name="Stud. Mycol.">
        <title>101 Dothideomycetes genomes: a test case for predicting lifestyles and emergence of pathogens.</title>
        <authorList>
            <person name="Haridas S."/>
            <person name="Albert R."/>
            <person name="Binder M."/>
            <person name="Bloem J."/>
            <person name="Labutti K."/>
            <person name="Salamov A."/>
            <person name="Andreopoulos B."/>
            <person name="Baker S."/>
            <person name="Barry K."/>
            <person name="Bills G."/>
            <person name="Bluhm B."/>
            <person name="Cannon C."/>
            <person name="Castanera R."/>
            <person name="Culley D."/>
            <person name="Daum C."/>
            <person name="Ezra D."/>
            <person name="Gonzalez J."/>
            <person name="Henrissat B."/>
            <person name="Kuo A."/>
            <person name="Liang C."/>
            <person name="Lipzen A."/>
            <person name="Lutzoni F."/>
            <person name="Magnuson J."/>
            <person name="Mondo S."/>
            <person name="Nolan M."/>
            <person name="Ohm R."/>
            <person name="Pangilinan J."/>
            <person name="Park H.-J."/>
            <person name="Ramirez L."/>
            <person name="Alfaro M."/>
            <person name="Sun H."/>
            <person name="Tritt A."/>
            <person name="Yoshinaga Y."/>
            <person name="Zwiers L.-H."/>
            <person name="Turgeon B."/>
            <person name="Goodwin S."/>
            <person name="Spatafora J."/>
            <person name="Crous P."/>
            <person name="Grigoriev I."/>
        </authorList>
    </citation>
    <scope>NUCLEOTIDE SEQUENCE</scope>
    <source>
        <strain evidence="10">CBS 116005</strain>
    </source>
</reference>
<keyword evidence="4 7" id="KW-0863">Zinc-finger</keyword>
<feature type="compositionally biased region" description="Polar residues" evidence="8">
    <location>
        <begin position="237"/>
        <end position="249"/>
    </location>
</feature>
<dbReference type="InterPro" id="IPR036236">
    <property type="entry name" value="Znf_C2H2_sf"/>
</dbReference>
<feature type="region of interest" description="Disordered" evidence="8">
    <location>
        <begin position="227"/>
        <end position="259"/>
    </location>
</feature>
<name>A0A6G1L9J0_9PEZI</name>
<feature type="domain" description="C2H2-type" evidence="9">
    <location>
        <begin position="441"/>
        <end position="468"/>
    </location>
</feature>
<dbReference type="OrthoDB" id="8117402at2759"/>
<dbReference type="GO" id="GO:0008270">
    <property type="term" value="F:zinc ion binding"/>
    <property type="evidence" value="ECO:0007669"/>
    <property type="project" value="UniProtKB-KW"/>
</dbReference>
<keyword evidence="6" id="KW-0539">Nucleus</keyword>
<dbReference type="Pfam" id="PF00096">
    <property type="entry name" value="zf-C2H2"/>
    <property type="match status" value="1"/>
</dbReference>
<keyword evidence="3" id="KW-0677">Repeat</keyword>
<dbReference type="FunFam" id="3.30.160.60:FF:000100">
    <property type="entry name" value="Zinc finger 45-like"/>
    <property type="match status" value="1"/>
</dbReference>
<dbReference type="SUPFAM" id="SSF57667">
    <property type="entry name" value="beta-beta-alpha zinc fingers"/>
    <property type="match status" value="2"/>
</dbReference>
<proteinExistence type="predicted"/>
<keyword evidence="5" id="KW-0862">Zinc</keyword>
<dbReference type="GO" id="GO:0000981">
    <property type="term" value="F:DNA-binding transcription factor activity, RNA polymerase II-specific"/>
    <property type="evidence" value="ECO:0007669"/>
    <property type="project" value="InterPro"/>
</dbReference>
<dbReference type="Proteomes" id="UP000799436">
    <property type="component" value="Unassembled WGS sequence"/>
</dbReference>
<feature type="domain" description="C2H2-type" evidence="9">
    <location>
        <begin position="411"/>
        <end position="440"/>
    </location>
</feature>
<feature type="compositionally biased region" description="Basic residues" evidence="8">
    <location>
        <begin position="11"/>
        <end position="20"/>
    </location>
</feature>
<dbReference type="SMART" id="SM00355">
    <property type="entry name" value="ZnF_C2H2"/>
    <property type="match status" value="3"/>
</dbReference>
<evidence type="ECO:0000256" key="7">
    <source>
        <dbReference type="PROSITE-ProRule" id="PRU00042"/>
    </source>
</evidence>
<dbReference type="InterPro" id="IPR013087">
    <property type="entry name" value="Znf_C2H2_type"/>
</dbReference>
<feature type="region of interest" description="Disordered" evidence="8">
    <location>
        <begin position="1"/>
        <end position="48"/>
    </location>
</feature>
<comment type="subcellular location">
    <subcellularLocation>
        <location evidence="1">Nucleus</location>
    </subcellularLocation>
</comment>
<keyword evidence="11" id="KW-1185">Reference proteome</keyword>
<keyword evidence="2" id="KW-0479">Metal-binding</keyword>
<feature type="region of interest" description="Disordered" evidence="8">
    <location>
        <begin position="62"/>
        <end position="89"/>
    </location>
</feature>
<dbReference type="InterPro" id="IPR051059">
    <property type="entry name" value="VerF-like"/>
</dbReference>
<evidence type="ECO:0000313" key="10">
    <source>
        <dbReference type="EMBL" id="KAF2769516.1"/>
    </source>
</evidence>
<dbReference type="Gene3D" id="3.30.160.60">
    <property type="entry name" value="Classic Zinc Finger"/>
    <property type="match status" value="2"/>
</dbReference>
<accession>A0A6G1L9J0</accession>
<feature type="region of interest" description="Disordered" evidence="8">
    <location>
        <begin position="304"/>
        <end position="324"/>
    </location>
</feature>
<feature type="compositionally biased region" description="Polar residues" evidence="8">
    <location>
        <begin position="1"/>
        <end position="10"/>
    </location>
</feature>
<dbReference type="PANTHER" id="PTHR40626:SF11">
    <property type="entry name" value="ZINC FINGER PROTEIN YPR022C"/>
    <property type="match status" value="1"/>
</dbReference>
<evidence type="ECO:0000256" key="8">
    <source>
        <dbReference type="SAM" id="MobiDB-lite"/>
    </source>
</evidence>
<evidence type="ECO:0000256" key="3">
    <source>
        <dbReference type="ARBA" id="ARBA00022737"/>
    </source>
</evidence>
<organism evidence="10 11">
    <name type="scientific">Teratosphaeria nubilosa</name>
    <dbReference type="NCBI Taxonomy" id="161662"/>
    <lineage>
        <taxon>Eukaryota</taxon>
        <taxon>Fungi</taxon>
        <taxon>Dikarya</taxon>
        <taxon>Ascomycota</taxon>
        <taxon>Pezizomycotina</taxon>
        <taxon>Dothideomycetes</taxon>
        <taxon>Dothideomycetidae</taxon>
        <taxon>Mycosphaerellales</taxon>
        <taxon>Teratosphaeriaceae</taxon>
        <taxon>Teratosphaeria</taxon>
    </lineage>
</organism>
<dbReference type="GO" id="GO:0005634">
    <property type="term" value="C:nucleus"/>
    <property type="evidence" value="ECO:0007669"/>
    <property type="project" value="UniProtKB-SubCell"/>
</dbReference>
<dbReference type="EMBL" id="ML995833">
    <property type="protein sequence ID" value="KAF2769516.1"/>
    <property type="molecule type" value="Genomic_DNA"/>
</dbReference>
<feature type="region of interest" description="Disordered" evidence="8">
    <location>
        <begin position="494"/>
        <end position="545"/>
    </location>
</feature>
<evidence type="ECO:0000256" key="6">
    <source>
        <dbReference type="ARBA" id="ARBA00023242"/>
    </source>
</evidence>
<evidence type="ECO:0000256" key="4">
    <source>
        <dbReference type="ARBA" id="ARBA00022771"/>
    </source>
</evidence>
<evidence type="ECO:0000256" key="5">
    <source>
        <dbReference type="ARBA" id="ARBA00022833"/>
    </source>
</evidence>
<protein>
    <recommendedName>
        <fullName evidence="9">C2H2-type domain-containing protein</fullName>
    </recommendedName>
</protein>
<dbReference type="GO" id="GO:0000978">
    <property type="term" value="F:RNA polymerase II cis-regulatory region sequence-specific DNA binding"/>
    <property type="evidence" value="ECO:0007669"/>
    <property type="project" value="InterPro"/>
</dbReference>
<evidence type="ECO:0000256" key="1">
    <source>
        <dbReference type="ARBA" id="ARBA00004123"/>
    </source>
</evidence>
<feature type="compositionally biased region" description="Pro residues" evidence="8">
    <location>
        <begin position="315"/>
        <end position="324"/>
    </location>
</feature>
<feature type="compositionally biased region" description="Basic and acidic residues" evidence="8">
    <location>
        <begin position="515"/>
        <end position="527"/>
    </location>
</feature>
<dbReference type="PANTHER" id="PTHR40626">
    <property type="entry name" value="MIP31509P"/>
    <property type="match status" value="1"/>
</dbReference>
<evidence type="ECO:0000259" key="9">
    <source>
        <dbReference type="PROSITE" id="PS50157"/>
    </source>
</evidence>